<feature type="domain" description="DUF403" evidence="1">
    <location>
        <begin position="1"/>
        <end position="299"/>
    </location>
</feature>
<evidence type="ECO:0000313" key="2">
    <source>
        <dbReference type="EMBL" id="GAA1745657.1"/>
    </source>
</evidence>
<gene>
    <name evidence="2" type="ORF">GCM10009710_27130</name>
</gene>
<name>A0ABN2K0G3_9ACTN</name>
<dbReference type="Proteomes" id="UP001501057">
    <property type="component" value="Unassembled WGS sequence"/>
</dbReference>
<dbReference type="InterPro" id="IPR051680">
    <property type="entry name" value="ATP-dep_Glu-Cys_Ligase-2"/>
</dbReference>
<reference evidence="2 3" key="1">
    <citation type="journal article" date="2019" name="Int. J. Syst. Evol. Microbiol.">
        <title>The Global Catalogue of Microorganisms (GCM) 10K type strain sequencing project: providing services to taxonomists for standard genome sequencing and annotation.</title>
        <authorList>
            <consortium name="The Broad Institute Genomics Platform"/>
            <consortium name="The Broad Institute Genome Sequencing Center for Infectious Disease"/>
            <person name="Wu L."/>
            <person name="Ma J."/>
        </authorList>
    </citation>
    <scope>NUCLEOTIDE SEQUENCE [LARGE SCALE GENOMIC DNA]</scope>
    <source>
        <strain evidence="2 3">JCM 13518</strain>
    </source>
</reference>
<dbReference type="RefSeq" id="WP_344202529.1">
    <property type="nucleotide sequence ID" value="NZ_BAAAME010000004.1"/>
</dbReference>
<dbReference type="PANTHER" id="PTHR34595:SF7">
    <property type="entry name" value="SLL1039 PROTEIN"/>
    <property type="match status" value="1"/>
</dbReference>
<protein>
    <submittedName>
        <fullName evidence="2">Alpha-E domain-containing protein</fullName>
    </submittedName>
</protein>
<evidence type="ECO:0000313" key="3">
    <source>
        <dbReference type="Proteomes" id="UP001501057"/>
    </source>
</evidence>
<sequence length="313" mass="35192">MLSRIAESLFWIGRYLERADDTARILDVELQVLIEDPTIDEEQSCRQLLKIMGVEEHPPVVNRWTVLDLLAHNPESPTSIAYVIDASRENARGARETLSTDMWAAINMMWRGLPSARAMRSTDMFGWVRNRTAMIAGIADSTMTRDEGWQFFMLGRSIERVDMTARLLSTASLAAEAQLAWPTTLRACGAYEAFIRAYRGVEADRLAAEFLLLDRWFPRSVVSALVEAEKALTTLEAGGQRTGGQRSGFSDEALRLLGRARTELEYRPLAEIVYDLPTEMERLQRSCAAASEAVTTRYFSLAESRQWSEGAAL</sequence>
<comment type="caution">
    <text evidence="2">The sequence shown here is derived from an EMBL/GenBank/DDBJ whole genome shotgun (WGS) entry which is preliminary data.</text>
</comment>
<dbReference type="EMBL" id="BAAAME010000004">
    <property type="protein sequence ID" value="GAA1745657.1"/>
    <property type="molecule type" value="Genomic_DNA"/>
</dbReference>
<accession>A0ABN2K0G3</accession>
<organism evidence="2 3">
    <name type="scientific">Aeromicrobium alkaliterrae</name>
    <dbReference type="NCBI Taxonomy" id="302168"/>
    <lineage>
        <taxon>Bacteria</taxon>
        <taxon>Bacillati</taxon>
        <taxon>Actinomycetota</taxon>
        <taxon>Actinomycetes</taxon>
        <taxon>Propionibacteriales</taxon>
        <taxon>Nocardioidaceae</taxon>
        <taxon>Aeromicrobium</taxon>
    </lineage>
</organism>
<dbReference type="InterPro" id="IPR007296">
    <property type="entry name" value="DUF403"/>
</dbReference>
<dbReference type="PANTHER" id="PTHR34595">
    <property type="entry name" value="BLR5612 PROTEIN"/>
    <property type="match status" value="1"/>
</dbReference>
<proteinExistence type="predicted"/>
<evidence type="ECO:0000259" key="1">
    <source>
        <dbReference type="Pfam" id="PF04168"/>
    </source>
</evidence>
<dbReference type="Pfam" id="PF04168">
    <property type="entry name" value="Alpha-E"/>
    <property type="match status" value="1"/>
</dbReference>
<keyword evidence="3" id="KW-1185">Reference proteome</keyword>